<organism evidence="11">
    <name type="scientific">Paragonimus ohirai</name>
    <dbReference type="NCBI Taxonomy" id="59629"/>
    <lineage>
        <taxon>Eukaryota</taxon>
        <taxon>Metazoa</taxon>
        <taxon>Spiralia</taxon>
        <taxon>Lophotrochozoa</taxon>
        <taxon>Platyhelminthes</taxon>
        <taxon>Trematoda</taxon>
        <taxon>Digenea</taxon>
        <taxon>Plagiorchiida</taxon>
        <taxon>Troglotremata</taxon>
        <taxon>Troglotrematidae</taxon>
        <taxon>Paragonimus</taxon>
    </lineage>
</organism>
<evidence type="ECO:0000256" key="1">
    <source>
        <dbReference type="ARBA" id="ARBA00004141"/>
    </source>
</evidence>
<keyword evidence="4 8" id="KW-0812">Transmembrane</keyword>
<dbReference type="InterPro" id="IPR013833">
    <property type="entry name" value="Cyt_c_oxidase_su3_a-hlx"/>
</dbReference>
<evidence type="ECO:0000256" key="8">
    <source>
        <dbReference type="RuleBase" id="RU003375"/>
    </source>
</evidence>
<feature type="transmembrane region" description="Helical" evidence="9">
    <location>
        <begin position="161"/>
        <end position="182"/>
    </location>
</feature>
<dbReference type="InterPro" id="IPR000298">
    <property type="entry name" value="Cyt_c_oxidase-like_su3"/>
</dbReference>
<feature type="transmembrane region" description="Helical" evidence="9">
    <location>
        <begin position="93"/>
        <end position="112"/>
    </location>
</feature>
<protein>
    <recommendedName>
        <fullName evidence="3 8">Cytochrome c oxidase subunit 3</fullName>
    </recommendedName>
</protein>
<comment type="function">
    <text evidence="8">Component of the cytochrome c oxidase, the last enzyme in the mitochondrial electron transport chain which drives oxidative phosphorylation. The respiratory chain contains 3 multisubunit complexes succinate dehydrogenase (complex II, CII), ubiquinol-cytochrome c oxidoreductase (cytochrome b-c1 complex, complex III, CIII) and cytochrome c oxidase (complex IV, CIV), that cooperate to transfer electrons derived from NADH and succinate to molecular oxygen, creating an electrochemical gradient over the inner membrane that drives transmembrane transport and the ATP synthase. Cytochrome c oxidase is the component of the respiratory chain that catalyzes the reduction of oxygen to water. Electrons originating from reduced cytochrome c in the intermembrane space (IMS) are transferred via the dinuclear copper A center (CU(A)) of subunit 2 and heme A of subunit 1 to the active site in subunit 1, a binuclear center (BNC) formed by heme A3 and copper B (CU(B)). The BNC reduces molecular oxygen to 2 water molecules using 4 electrons from cytochrome c in the IMS and 4 protons from the mitochondrial matrix.</text>
</comment>
<comment type="subcellular location">
    <subcellularLocation>
        <location evidence="1">Membrane</location>
        <topology evidence="1">Multi-pass membrane protein</topology>
    </subcellularLocation>
</comment>
<evidence type="ECO:0000256" key="7">
    <source>
        <dbReference type="ARBA" id="ARBA00023136"/>
    </source>
</evidence>
<sequence>MSWLPLYNSWLFFMALLSFFLWKIVGVFSLFCLVGLSVFMLISEVMPYKVHYELGFWLFILSEVAIFGTLFVMCLWSMDGATESISSATELPLLGSFLLIGSSITATTYHHCRGLNISWVFLAVTIVLGLSFILLQAVEFYECECDVLNDVYYSSVFSTVGLHFSHVFVGVLGLSVLMLLGANTVKQCYANVAVWYWHFVDYVWLFVFFLLYFL</sequence>
<keyword evidence="6 9" id="KW-1133">Transmembrane helix</keyword>
<feature type="transmembrane region" description="Helical" evidence="9">
    <location>
        <begin position="119"/>
        <end position="141"/>
    </location>
</feature>
<dbReference type="InterPro" id="IPR024791">
    <property type="entry name" value="Cyt_c/ubiquinol_Oxase_su3"/>
</dbReference>
<geneLocation type="mitochondrion" evidence="11"/>
<dbReference type="AlphaFoldDB" id="A0A1J0MNR5"/>
<dbReference type="Gene3D" id="1.20.120.80">
    <property type="entry name" value="Cytochrome c oxidase, subunit III, four-helix bundle"/>
    <property type="match status" value="1"/>
</dbReference>
<gene>
    <name evidence="11" type="primary">cox3</name>
</gene>
<evidence type="ECO:0000256" key="6">
    <source>
        <dbReference type="ARBA" id="ARBA00022989"/>
    </source>
</evidence>
<evidence type="ECO:0000313" key="11">
    <source>
        <dbReference type="EMBL" id="APD26967.1"/>
    </source>
</evidence>
<dbReference type="GO" id="GO:0019646">
    <property type="term" value="P:aerobic electron transport chain"/>
    <property type="evidence" value="ECO:0007669"/>
    <property type="project" value="InterPro"/>
</dbReference>
<dbReference type="EMBL" id="KX765277">
    <property type="protein sequence ID" value="APD26967.1"/>
    <property type="molecule type" value="Genomic_DNA"/>
</dbReference>
<accession>A0A1J0MNR5</accession>
<dbReference type="PROSITE" id="PS50253">
    <property type="entry name" value="COX3"/>
    <property type="match status" value="1"/>
</dbReference>
<evidence type="ECO:0000256" key="2">
    <source>
        <dbReference type="ARBA" id="ARBA00010581"/>
    </source>
</evidence>
<evidence type="ECO:0000256" key="9">
    <source>
        <dbReference type="SAM" id="Phobius"/>
    </source>
</evidence>
<dbReference type="InterPro" id="IPR035973">
    <property type="entry name" value="Cyt_c_oxidase_su3-like_sf"/>
</dbReference>
<feature type="transmembrane region" description="Helical" evidence="9">
    <location>
        <begin position="54"/>
        <end position="78"/>
    </location>
</feature>
<feature type="domain" description="Heme-copper oxidase subunit III family profile" evidence="10">
    <location>
        <begin position="1"/>
        <end position="214"/>
    </location>
</feature>
<comment type="similarity">
    <text evidence="2 8">Belongs to the cytochrome c oxidase subunit 3 family.</text>
</comment>
<evidence type="ECO:0000256" key="5">
    <source>
        <dbReference type="ARBA" id="ARBA00022967"/>
    </source>
</evidence>
<name>A0A1J0MNR5_9TREM</name>
<dbReference type="Pfam" id="PF00510">
    <property type="entry name" value="COX3"/>
    <property type="match status" value="1"/>
</dbReference>
<dbReference type="RefSeq" id="YP_009326175.1">
    <property type="nucleotide sequence ID" value="NC_032032.1"/>
</dbReference>
<dbReference type="SUPFAM" id="SSF81452">
    <property type="entry name" value="Cytochrome c oxidase subunit III-like"/>
    <property type="match status" value="1"/>
</dbReference>
<evidence type="ECO:0000256" key="3">
    <source>
        <dbReference type="ARBA" id="ARBA00015944"/>
    </source>
</evidence>
<keyword evidence="5" id="KW-1278">Translocase</keyword>
<dbReference type="CDD" id="cd00386">
    <property type="entry name" value="Heme_Cu_Oxidase_III_like"/>
    <property type="match status" value="1"/>
</dbReference>
<dbReference type="GeneID" id="30510891"/>
<keyword evidence="8 11" id="KW-0496">Mitochondrion</keyword>
<proteinExistence type="inferred from homology"/>
<feature type="transmembrane region" description="Helical" evidence="9">
    <location>
        <begin position="194"/>
        <end position="213"/>
    </location>
</feature>
<keyword evidence="7 9" id="KW-0472">Membrane</keyword>
<evidence type="ECO:0000259" key="10">
    <source>
        <dbReference type="PROSITE" id="PS50253"/>
    </source>
</evidence>
<dbReference type="GO" id="GO:0016020">
    <property type="term" value="C:membrane"/>
    <property type="evidence" value="ECO:0007669"/>
    <property type="project" value="UniProtKB-SubCell"/>
</dbReference>
<dbReference type="PANTHER" id="PTHR11403">
    <property type="entry name" value="CYTOCHROME C OXIDASE SUBUNIT III"/>
    <property type="match status" value="1"/>
</dbReference>
<dbReference type="CTD" id="4514"/>
<reference evidence="11" key="1">
    <citation type="submission" date="2016-08" db="EMBL/GenBank/DDBJ databases">
        <title>The complete mitochondrial genome of Paragonimus ohirai Miyazaki, 1939: mitogenomic features for taxonomic position in the family Paragonimidae (Trematoda: Platyhelminthes).</title>
        <authorList>
            <person name="Le T.H."/>
            <person name="Vu T.T."/>
            <person name="Doan H.T.T."/>
            <person name="Blair D."/>
            <person name="Agatsuma T."/>
        </authorList>
    </citation>
    <scope>NUCLEOTIDE SEQUENCE</scope>
    <source>
        <strain evidence="11">Kino</strain>
    </source>
</reference>
<dbReference type="GO" id="GO:0004129">
    <property type="term" value="F:cytochrome-c oxidase activity"/>
    <property type="evidence" value="ECO:0007669"/>
    <property type="project" value="InterPro"/>
</dbReference>
<feature type="transmembrane region" description="Helical" evidence="9">
    <location>
        <begin position="20"/>
        <end position="42"/>
    </location>
</feature>
<dbReference type="PANTHER" id="PTHR11403:SF7">
    <property type="entry name" value="CYTOCHROME C OXIDASE SUBUNIT 3"/>
    <property type="match status" value="1"/>
</dbReference>
<evidence type="ECO:0000256" key="4">
    <source>
        <dbReference type="ARBA" id="ARBA00022692"/>
    </source>
</evidence>